<reference evidence="1" key="3">
    <citation type="submission" date="2025-09" db="UniProtKB">
        <authorList>
            <consortium name="Ensembl"/>
        </authorList>
    </citation>
    <scope>IDENTIFICATION</scope>
</reference>
<reference evidence="1" key="2">
    <citation type="submission" date="2025-08" db="UniProtKB">
        <authorList>
            <consortium name="Ensembl"/>
        </authorList>
    </citation>
    <scope>IDENTIFICATION</scope>
</reference>
<dbReference type="Ensembl" id="ENSOART00020069101.1">
    <property type="protein sequence ID" value="ENSOARP00020037317.1"/>
    <property type="gene ID" value="ENSOARG00020004342.2"/>
</dbReference>
<sequence>MEALGKLKQFDAYPKTLEDFRVKTCGGATVTIVSGLLMLLLFLSELQYYLTTEVHPELYVDKSRGDKLKININVLFPHMPCAYLSIDAMDVAGEQQLDVEHNLFKKRLDKDGFPVSSEAERHGNLGGRGQTSNPRAGHAQALPSGRWAVTDSVTHEATRTQRSQVAFQGSPSY</sequence>
<evidence type="ECO:0000313" key="1">
    <source>
        <dbReference type="Ensembl" id="ENSOARP00020037317.1"/>
    </source>
</evidence>
<organism evidence="1">
    <name type="scientific">Ovis aries</name>
    <name type="common">Sheep</name>
    <dbReference type="NCBI Taxonomy" id="9940"/>
    <lineage>
        <taxon>Eukaryota</taxon>
        <taxon>Metazoa</taxon>
        <taxon>Chordata</taxon>
        <taxon>Craniata</taxon>
        <taxon>Vertebrata</taxon>
        <taxon>Euteleostomi</taxon>
        <taxon>Mammalia</taxon>
        <taxon>Eutheria</taxon>
        <taxon>Laurasiatheria</taxon>
        <taxon>Artiodactyla</taxon>
        <taxon>Ruminantia</taxon>
        <taxon>Pecora</taxon>
        <taxon>Bovidae</taxon>
        <taxon>Caprinae</taxon>
        <taxon>Ovis</taxon>
    </lineage>
</organism>
<gene>
    <name evidence="1" type="primary">ERGIC3</name>
</gene>
<accession>A0AC11D0M3</accession>
<name>A0AC11D0M3_SHEEP</name>
<reference evidence="1" key="1">
    <citation type="submission" date="2020-11" db="EMBL/GenBank/DDBJ databases">
        <authorList>
            <person name="Davenport K.M."/>
            <person name="Bickhart D.M."/>
            <person name="Smith T.P.L."/>
            <person name="Murdoch B.M."/>
            <person name="Rosen B.D."/>
        </authorList>
    </citation>
    <scope>NUCLEOTIDE SEQUENCE [LARGE SCALE GENOMIC DNA]</scope>
    <source>
        <strain evidence="1">OAR_USU_Benz2616</strain>
    </source>
</reference>
<proteinExistence type="predicted"/>
<protein>
    <submittedName>
        <fullName evidence="1">ERGIC and golgi 3</fullName>
    </submittedName>
</protein>